<sequence>MQPFRIRYDARNWFRDLRDKEKAFSTDFDSFYFCFMAGITMSQKKQVPVSDTAELIANFPEKYSGRGRLLVGLFLTRELEELGVTMDEKRAVHRAISSLVSPDAPNYLSDDGVREFNKYAHGGFDVLMDWFDDRPRTIDHFVRAYKRHVDTKLRSLV</sequence>
<gene>
    <name evidence="1" type="ORF">ACTIVE_5545</name>
</gene>
<dbReference type="AlphaFoldDB" id="A0A7D3ZQ93"/>
<accession>A0A7D3ZQ93</accession>
<proteinExistence type="predicted"/>
<protein>
    <submittedName>
        <fullName evidence="1">Uncharacterized protein</fullName>
    </submittedName>
</protein>
<keyword evidence="2" id="KW-1185">Reference proteome</keyword>
<dbReference type="Proteomes" id="UP000501240">
    <property type="component" value="Chromosome"/>
</dbReference>
<name>A0A7D3ZQ93_ACTVE</name>
<evidence type="ECO:0000313" key="2">
    <source>
        <dbReference type="Proteomes" id="UP000501240"/>
    </source>
</evidence>
<reference evidence="1 2" key="1">
    <citation type="submission" date="2020-05" db="EMBL/GenBank/DDBJ databases">
        <title>Actinomadura verrucosospora NRRL-B18236 (PFL_A860) Genome sequencing and assembly.</title>
        <authorList>
            <person name="Samborskyy M."/>
        </authorList>
    </citation>
    <scope>NUCLEOTIDE SEQUENCE [LARGE SCALE GENOMIC DNA]</scope>
    <source>
        <strain evidence="1 2">NRRL:B18236</strain>
    </source>
</reference>
<evidence type="ECO:0000313" key="1">
    <source>
        <dbReference type="EMBL" id="QKG23902.1"/>
    </source>
</evidence>
<dbReference type="EMBL" id="CP053892">
    <property type="protein sequence ID" value="QKG23902.1"/>
    <property type="molecule type" value="Genomic_DNA"/>
</dbReference>
<organism evidence="1 2">
    <name type="scientific">Actinomadura verrucosospora</name>
    <dbReference type="NCBI Taxonomy" id="46165"/>
    <lineage>
        <taxon>Bacteria</taxon>
        <taxon>Bacillati</taxon>
        <taxon>Actinomycetota</taxon>
        <taxon>Actinomycetes</taxon>
        <taxon>Streptosporangiales</taxon>
        <taxon>Thermomonosporaceae</taxon>
        <taxon>Actinomadura</taxon>
    </lineage>
</organism>